<dbReference type="UniPathway" id="UPA00028">
    <property type="reaction ID" value="UER00005"/>
</dbReference>
<evidence type="ECO:0000256" key="5">
    <source>
        <dbReference type="ARBA" id="ARBA00022741"/>
    </source>
</evidence>
<evidence type="ECO:0000313" key="10">
    <source>
        <dbReference type="Proteomes" id="UP000095200"/>
    </source>
</evidence>
<feature type="binding site" evidence="8">
    <location>
        <position position="60"/>
    </location>
    <ligand>
        <name>beta-alanine</name>
        <dbReference type="ChEBI" id="CHEBI:57966"/>
    </ligand>
</feature>
<keyword evidence="4 8" id="KW-0566">Pantothenate biosynthesis</keyword>
<evidence type="ECO:0000313" key="9">
    <source>
        <dbReference type="EMBL" id="GAU08871.1"/>
    </source>
</evidence>
<evidence type="ECO:0000256" key="1">
    <source>
        <dbReference type="ARBA" id="ARBA00004990"/>
    </source>
</evidence>
<comment type="subcellular location">
    <subcellularLocation>
        <location evidence="8">Cytoplasm</location>
    </subcellularLocation>
</comment>
<dbReference type="Pfam" id="PF02569">
    <property type="entry name" value="Pantoate_ligase"/>
    <property type="match status" value="1"/>
</dbReference>
<comment type="subunit">
    <text evidence="8">Homodimer.</text>
</comment>
<feature type="binding site" evidence="8">
    <location>
        <begin position="29"/>
        <end position="36"/>
    </location>
    <ligand>
        <name>ATP</name>
        <dbReference type="ChEBI" id="CHEBI:30616"/>
    </ligand>
</feature>
<dbReference type="InterPro" id="IPR014729">
    <property type="entry name" value="Rossmann-like_a/b/a_fold"/>
</dbReference>
<dbReference type="InterPro" id="IPR004821">
    <property type="entry name" value="Cyt_trans-like"/>
</dbReference>
<dbReference type="InterPro" id="IPR042176">
    <property type="entry name" value="Pantoate_ligase_C"/>
</dbReference>
<feature type="binding site" evidence="8">
    <location>
        <begin position="146"/>
        <end position="149"/>
    </location>
    <ligand>
        <name>ATP</name>
        <dbReference type="ChEBI" id="CHEBI:30616"/>
    </ligand>
</feature>
<dbReference type="EC" id="6.3.2.1" evidence="8"/>
<dbReference type="GO" id="GO:0015940">
    <property type="term" value="P:pantothenate biosynthetic process"/>
    <property type="evidence" value="ECO:0007669"/>
    <property type="project" value="UniProtKB-UniRule"/>
</dbReference>
<comment type="catalytic activity">
    <reaction evidence="7 8">
        <text>(R)-pantoate + beta-alanine + ATP = (R)-pantothenate + AMP + diphosphate + H(+)</text>
        <dbReference type="Rhea" id="RHEA:10912"/>
        <dbReference type="ChEBI" id="CHEBI:15378"/>
        <dbReference type="ChEBI" id="CHEBI:15980"/>
        <dbReference type="ChEBI" id="CHEBI:29032"/>
        <dbReference type="ChEBI" id="CHEBI:30616"/>
        <dbReference type="ChEBI" id="CHEBI:33019"/>
        <dbReference type="ChEBI" id="CHEBI:57966"/>
        <dbReference type="ChEBI" id="CHEBI:456215"/>
        <dbReference type="EC" id="6.3.2.1"/>
    </reaction>
</comment>
<dbReference type="OrthoDB" id="9773087at2"/>
<feature type="binding site" evidence="8">
    <location>
        <position position="152"/>
    </location>
    <ligand>
        <name>(R)-pantoate</name>
        <dbReference type="ChEBI" id="CHEBI:15980"/>
    </ligand>
</feature>
<dbReference type="NCBIfam" id="TIGR00018">
    <property type="entry name" value="panC"/>
    <property type="match status" value="1"/>
</dbReference>
<dbReference type="SUPFAM" id="SSF52374">
    <property type="entry name" value="Nucleotidylyl transferase"/>
    <property type="match status" value="1"/>
</dbReference>
<feature type="binding site" evidence="8">
    <location>
        <begin position="183"/>
        <end position="186"/>
    </location>
    <ligand>
        <name>ATP</name>
        <dbReference type="ChEBI" id="CHEBI:30616"/>
    </ligand>
</feature>
<protein>
    <recommendedName>
        <fullName evidence="8">Pantothenate synthetase</fullName>
        <shortName evidence="8">PS</shortName>
        <ecNumber evidence="8">6.3.2.1</ecNumber>
    </recommendedName>
    <alternativeName>
        <fullName evidence="8">Pantoate--beta-alanine ligase</fullName>
    </alternativeName>
    <alternativeName>
        <fullName evidence="8">Pantoate-activating enzyme</fullName>
    </alternativeName>
</protein>
<dbReference type="NCBIfam" id="TIGR00125">
    <property type="entry name" value="cyt_tran_rel"/>
    <property type="match status" value="1"/>
</dbReference>
<evidence type="ECO:0000256" key="8">
    <source>
        <dbReference type="HAMAP-Rule" id="MF_00158"/>
    </source>
</evidence>
<dbReference type="CDD" id="cd00560">
    <property type="entry name" value="PanC"/>
    <property type="match status" value="1"/>
</dbReference>
<evidence type="ECO:0000256" key="4">
    <source>
        <dbReference type="ARBA" id="ARBA00022655"/>
    </source>
</evidence>
<dbReference type="GO" id="GO:0005829">
    <property type="term" value="C:cytosol"/>
    <property type="evidence" value="ECO:0007669"/>
    <property type="project" value="TreeGrafter"/>
</dbReference>
<feature type="binding site" evidence="8">
    <location>
        <position position="175"/>
    </location>
    <ligand>
        <name>ATP</name>
        <dbReference type="ChEBI" id="CHEBI:30616"/>
    </ligand>
</feature>
<proteinExistence type="inferred from homology"/>
<keyword evidence="3 8" id="KW-0436">Ligase</keyword>
<name>A0A194AIH3_9BACT</name>
<keyword evidence="10" id="KW-1185">Reference proteome</keyword>
<evidence type="ECO:0000256" key="2">
    <source>
        <dbReference type="ARBA" id="ARBA00009256"/>
    </source>
</evidence>
<dbReference type="EMBL" id="BDFE01000015">
    <property type="protein sequence ID" value="GAU08871.1"/>
    <property type="molecule type" value="Genomic_DNA"/>
</dbReference>
<feature type="active site" description="Proton donor" evidence="8">
    <location>
        <position position="36"/>
    </location>
</feature>
<keyword evidence="6 8" id="KW-0067">ATP-binding</keyword>
<dbReference type="RefSeq" id="WP_069858717.1">
    <property type="nucleotide sequence ID" value="NZ_BDFE01000015.1"/>
</dbReference>
<feature type="binding site" evidence="8">
    <location>
        <position position="60"/>
    </location>
    <ligand>
        <name>(R)-pantoate</name>
        <dbReference type="ChEBI" id="CHEBI:15980"/>
    </ligand>
</feature>
<comment type="caution">
    <text evidence="9">The sequence shown here is derived from an EMBL/GenBank/DDBJ whole genome shotgun (WGS) entry which is preliminary data.</text>
</comment>
<dbReference type="PANTHER" id="PTHR21299:SF1">
    <property type="entry name" value="PANTOATE--BETA-ALANINE LIGASE"/>
    <property type="match status" value="1"/>
</dbReference>
<evidence type="ECO:0000256" key="6">
    <source>
        <dbReference type="ARBA" id="ARBA00022840"/>
    </source>
</evidence>
<dbReference type="InterPro" id="IPR003721">
    <property type="entry name" value="Pantoate_ligase"/>
</dbReference>
<dbReference type="AlphaFoldDB" id="A0A194AIH3"/>
<reference evidence="10" key="1">
    <citation type="submission" date="2016-06" db="EMBL/GenBank/DDBJ databases">
        <title>Draft genome sequence of Desulfoplanes formicivorans strain Pf12B.</title>
        <authorList>
            <person name="Watanabe M."/>
            <person name="Kojima H."/>
            <person name="Fukui M."/>
        </authorList>
    </citation>
    <scope>NUCLEOTIDE SEQUENCE [LARGE SCALE GENOMIC DNA]</scope>
    <source>
        <strain evidence="10">Pf12B</strain>
    </source>
</reference>
<dbReference type="STRING" id="1592317.DPF_1588"/>
<keyword evidence="8" id="KW-0963">Cytoplasm</keyword>
<sequence length="288" mass="32184">MEIVRSPDRLQQVCLGYRPTKVIGLVPTMGYFHAGHLSLMNWMREHCDILVVSLFVNPSQFGPGEDLETYPRDAERDARLAEEHGVDILFMPPAGTMYARDHATWVEVPALARGLCGASRPVHFRGVATVVTKLFNLVQPHVAAFGEKDRQQLAIIRRMVRDLNMPVKIAGRPIVREPDGLAMSSRNAYLADDERKQAPALYKGLQAAEQWIRQGEVRASVLRERITTWYAERLPAGRLDYFEVVDPDSMHPVSEISGPVVLAVALYLGKTRLIDNILVDLPHGAADS</sequence>
<evidence type="ECO:0000256" key="7">
    <source>
        <dbReference type="ARBA" id="ARBA00048258"/>
    </source>
</evidence>
<dbReference type="Gene3D" id="3.40.50.620">
    <property type="entry name" value="HUPs"/>
    <property type="match status" value="1"/>
</dbReference>
<dbReference type="GO" id="GO:0005524">
    <property type="term" value="F:ATP binding"/>
    <property type="evidence" value="ECO:0007669"/>
    <property type="project" value="UniProtKB-KW"/>
</dbReference>
<gene>
    <name evidence="8" type="primary">panC</name>
    <name evidence="9" type="ORF">DPF_1588</name>
</gene>
<dbReference type="GO" id="GO:0004592">
    <property type="term" value="F:pantoate-beta-alanine ligase activity"/>
    <property type="evidence" value="ECO:0007669"/>
    <property type="project" value="UniProtKB-UniRule"/>
</dbReference>
<dbReference type="Gene3D" id="3.30.1300.10">
    <property type="entry name" value="Pantoate-beta-alanine ligase, C-terminal domain"/>
    <property type="match status" value="1"/>
</dbReference>
<dbReference type="HAMAP" id="MF_00158">
    <property type="entry name" value="PanC"/>
    <property type="match status" value="1"/>
</dbReference>
<comment type="miscellaneous">
    <text evidence="8">The reaction proceeds by a bi uni uni bi ping pong mechanism.</text>
</comment>
<comment type="function">
    <text evidence="8">Catalyzes the condensation of pantoate with beta-alanine in an ATP-dependent reaction via a pantoyl-adenylate intermediate.</text>
</comment>
<organism evidence="9 10">
    <name type="scientific">Desulfoplanes formicivorans</name>
    <dbReference type="NCBI Taxonomy" id="1592317"/>
    <lineage>
        <taxon>Bacteria</taxon>
        <taxon>Pseudomonadati</taxon>
        <taxon>Thermodesulfobacteriota</taxon>
        <taxon>Desulfovibrionia</taxon>
        <taxon>Desulfovibrionales</taxon>
        <taxon>Desulfoplanaceae</taxon>
        <taxon>Desulfoplanes</taxon>
    </lineage>
</organism>
<dbReference type="PANTHER" id="PTHR21299">
    <property type="entry name" value="CYTIDYLATE KINASE/PANTOATE-BETA-ALANINE LIGASE"/>
    <property type="match status" value="1"/>
</dbReference>
<comment type="pathway">
    <text evidence="1 8">Cofactor biosynthesis; (R)-pantothenate biosynthesis; (R)-pantothenate from (R)-pantoate and beta-alanine: step 1/1.</text>
</comment>
<dbReference type="Proteomes" id="UP000095200">
    <property type="component" value="Unassembled WGS sequence"/>
</dbReference>
<comment type="similarity">
    <text evidence="2 8">Belongs to the pantothenate synthetase family.</text>
</comment>
<keyword evidence="5 8" id="KW-0547">Nucleotide-binding</keyword>
<accession>A0A194AIH3</accession>
<dbReference type="FunFam" id="3.30.1300.10:FF:000001">
    <property type="entry name" value="Pantothenate synthetase"/>
    <property type="match status" value="1"/>
</dbReference>
<evidence type="ECO:0000256" key="3">
    <source>
        <dbReference type="ARBA" id="ARBA00022598"/>
    </source>
</evidence>